<evidence type="ECO:0000256" key="6">
    <source>
        <dbReference type="SAM" id="Phobius"/>
    </source>
</evidence>
<evidence type="ECO:0000256" key="1">
    <source>
        <dbReference type="ARBA" id="ARBA00022512"/>
    </source>
</evidence>
<keyword evidence="6" id="KW-1133">Transmembrane helix</keyword>
<dbReference type="Proteomes" id="UP000611640">
    <property type="component" value="Chromosome"/>
</dbReference>
<accession>A0A7R7I0W6</accession>
<evidence type="ECO:0000313" key="10">
    <source>
        <dbReference type="Proteomes" id="UP000611640"/>
    </source>
</evidence>
<evidence type="ECO:0000256" key="4">
    <source>
        <dbReference type="ARBA" id="ARBA00023088"/>
    </source>
</evidence>
<sequence>MDGEGSLRDEEIPLLRKRMRLRALVATLAAVALAGLAPLALASPAQAGDDRITVTGTPTCDTLSGRWVATWAAHNHTDVTATIQEHAGHEWSAWTIAPGGESHYRSSNSGSEKIAYGGVTVTWPGSSTEVSYTTKVVLNGTCRVDTSRAPKPICDDDPGVGVDLDAVDRMSIESYGPACPGASVSGLWATYTIEHRDGKRTGHLYDSEVVSLDNAHPQVDVTRNRPAGCHVGSYLAAGGRVYDPIDIDHDPYGDAKRSWSVVDDDGCSDVPFVHATFASQCNGEVTVTVPAAADATEPEPYRLETADQSYTKDFTVQPGGTATFTVPATPAKGFSIGSTLDKHQSLDWGYSWAEPLSCQAPQQGTLKSSATCTTSTVVVTNTGTVPLAAWTTRPGGRKVTKSTVAPGATKTITAKTGLAVQVVDTTERVGLKDCGSATPTPSASVGSGSSASPGASATVDPSSTPVAGGAGDLPVTGSRLGLLGAMAGGLLLGGGVLILLARRRSRG</sequence>
<keyword evidence="4" id="KW-0572">Peptidoglycan-anchor</keyword>
<evidence type="ECO:0000259" key="8">
    <source>
        <dbReference type="PROSITE" id="PS50847"/>
    </source>
</evidence>
<keyword evidence="1" id="KW-0134">Cell wall</keyword>
<keyword evidence="10" id="KW-1185">Reference proteome</keyword>
<reference evidence="9 10" key="1">
    <citation type="submission" date="2020-08" db="EMBL/GenBank/DDBJ databases">
        <title>Whole genome shotgun sequence of Actinocatenispora thailandica NBRC 105041.</title>
        <authorList>
            <person name="Komaki H."/>
            <person name="Tamura T."/>
        </authorList>
    </citation>
    <scope>NUCLEOTIDE SEQUENCE [LARGE SCALE GENOMIC DNA]</scope>
    <source>
        <strain evidence="9 10">NBRC 105041</strain>
    </source>
</reference>
<keyword evidence="3 7" id="KW-0732">Signal</keyword>
<evidence type="ECO:0000256" key="7">
    <source>
        <dbReference type="SAM" id="SignalP"/>
    </source>
</evidence>
<evidence type="ECO:0000256" key="5">
    <source>
        <dbReference type="SAM" id="MobiDB-lite"/>
    </source>
</evidence>
<feature type="signal peptide" evidence="7">
    <location>
        <begin position="1"/>
        <end position="47"/>
    </location>
</feature>
<keyword evidence="6" id="KW-0812">Transmembrane</keyword>
<dbReference type="PROSITE" id="PS50847">
    <property type="entry name" value="GRAM_POS_ANCHORING"/>
    <property type="match status" value="1"/>
</dbReference>
<evidence type="ECO:0000256" key="2">
    <source>
        <dbReference type="ARBA" id="ARBA00022525"/>
    </source>
</evidence>
<evidence type="ECO:0000256" key="3">
    <source>
        <dbReference type="ARBA" id="ARBA00022729"/>
    </source>
</evidence>
<proteinExistence type="predicted"/>
<protein>
    <recommendedName>
        <fullName evidence="8">Gram-positive cocci surface proteins LPxTG domain-containing protein</fullName>
    </recommendedName>
</protein>
<evidence type="ECO:0000313" key="9">
    <source>
        <dbReference type="EMBL" id="BCJ38959.1"/>
    </source>
</evidence>
<feature type="compositionally biased region" description="Low complexity" evidence="5">
    <location>
        <begin position="438"/>
        <end position="459"/>
    </location>
</feature>
<dbReference type="InterPro" id="IPR019931">
    <property type="entry name" value="LPXTG_anchor"/>
</dbReference>
<dbReference type="KEGG" id="atl:Athai_64620"/>
<gene>
    <name evidence="9" type="ORF">Athai_64620</name>
</gene>
<organism evidence="9 10">
    <name type="scientific">Actinocatenispora thailandica</name>
    <dbReference type="NCBI Taxonomy" id="227318"/>
    <lineage>
        <taxon>Bacteria</taxon>
        <taxon>Bacillati</taxon>
        <taxon>Actinomycetota</taxon>
        <taxon>Actinomycetes</taxon>
        <taxon>Micromonosporales</taxon>
        <taxon>Micromonosporaceae</taxon>
        <taxon>Actinocatenispora</taxon>
    </lineage>
</organism>
<feature type="chain" id="PRO_5031393153" description="Gram-positive cocci surface proteins LPxTG domain-containing protein" evidence="7">
    <location>
        <begin position="48"/>
        <end position="507"/>
    </location>
</feature>
<dbReference type="EMBL" id="AP023355">
    <property type="protein sequence ID" value="BCJ38959.1"/>
    <property type="molecule type" value="Genomic_DNA"/>
</dbReference>
<feature type="region of interest" description="Disordered" evidence="5">
    <location>
        <begin position="431"/>
        <end position="470"/>
    </location>
</feature>
<dbReference type="AlphaFoldDB" id="A0A7R7I0W6"/>
<keyword evidence="6" id="KW-0472">Membrane</keyword>
<name>A0A7R7I0W6_9ACTN</name>
<feature type="transmembrane region" description="Helical" evidence="6">
    <location>
        <begin position="480"/>
        <end position="501"/>
    </location>
</feature>
<feature type="domain" description="Gram-positive cocci surface proteins LPxTG" evidence="8">
    <location>
        <begin position="473"/>
        <end position="507"/>
    </location>
</feature>
<keyword evidence="2" id="KW-0964">Secreted</keyword>